<gene>
    <name evidence="2" type="ORF">SAMN02746062_01553</name>
</gene>
<proteinExistence type="predicted"/>
<dbReference type="GO" id="GO:0008289">
    <property type="term" value="F:lipid binding"/>
    <property type="evidence" value="ECO:0007669"/>
    <property type="project" value="UniProtKB-KW"/>
</dbReference>
<dbReference type="InterPro" id="IPR043168">
    <property type="entry name" value="DegV_C"/>
</dbReference>
<dbReference type="SUPFAM" id="SSF82549">
    <property type="entry name" value="DAK1/DegV-like"/>
    <property type="match status" value="1"/>
</dbReference>
<dbReference type="NCBIfam" id="TIGR00762">
    <property type="entry name" value="DegV"/>
    <property type="match status" value="1"/>
</dbReference>
<dbReference type="PANTHER" id="PTHR33434">
    <property type="entry name" value="DEGV DOMAIN-CONTAINING PROTEIN DR_1986-RELATED"/>
    <property type="match status" value="1"/>
</dbReference>
<dbReference type="InterPro" id="IPR003797">
    <property type="entry name" value="DegV"/>
</dbReference>
<sequence length="285" mass="31994">MSRKVAVAAMSTSGLDYYPHPHNIALLRLKLILGGVTYSDDPKRFSNEQFVRWVKENELLLPKTSPPNRLEITKFFLNLADQGYEEVIFIAISSKLSKSYQNVLDCIPLLKDKIKIHPFDSKSGTFTEGWLALEAERLLAQGWDVKKVLTRLEVVRNNSYVFFGVDDLTYLVKNGRLSSASQFLANVLRIKPLIRVEKDGTAVVAERVFTTSRAMQALCHRVKELTSTGKYSVFTLYAGSAELHREMQIMLSEQNGLRNLPAYPITPAIASHVGPYSFGVGIVPL</sequence>
<evidence type="ECO:0000256" key="1">
    <source>
        <dbReference type="ARBA" id="ARBA00023121"/>
    </source>
</evidence>
<keyword evidence="3" id="KW-1185">Reference proteome</keyword>
<dbReference type="RefSeq" id="WP_097114575.1">
    <property type="nucleotide sequence ID" value="NZ_CP083931.1"/>
</dbReference>
<dbReference type="EMBL" id="OCNF01000013">
    <property type="protein sequence ID" value="SOD69174.1"/>
    <property type="molecule type" value="Genomic_DNA"/>
</dbReference>
<protein>
    <submittedName>
        <fullName evidence="2">EDD domain protein, DegV family</fullName>
    </submittedName>
</protein>
<dbReference type="Pfam" id="PF02645">
    <property type="entry name" value="DegV"/>
    <property type="match status" value="1"/>
</dbReference>
<dbReference type="PANTHER" id="PTHR33434:SF2">
    <property type="entry name" value="FATTY ACID-BINDING PROTEIN TM_1468"/>
    <property type="match status" value="1"/>
</dbReference>
<organism evidence="2 3">
    <name type="scientific">Alysiella filiformis DSM 16848</name>
    <dbReference type="NCBI Taxonomy" id="1120981"/>
    <lineage>
        <taxon>Bacteria</taxon>
        <taxon>Pseudomonadati</taxon>
        <taxon>Pseudomonadota</taxon>
        <taxon>Betaproteobacteria</taxon>
        <taxon>Neisseriales</taxon>
        <taxon>Neisseriaceae</taxon>
        <taxon>Alysiella</taxon>
    </lineage>
</organism>
<keyword evidence="1" id="KW-0446">Lipid-binding</keyword>
<reference evidence="2 3" key="1">
    <citation type="submission" date="2017-09" db="EMBL/GenBank/DDBJ databases">
        <authorList>
            <person name="Ehlers B."/>
            <person name="Leendertz F.H."/>
        </authorList>
    </citation>
    <scope>NUCLEOTIDE SEQUENCE [LARGE SCALE GENOMIC DNA]</scope>
    <source>
        <strain evidence="2 3">DSM 16848</strain>
    </source>
</reference>
<dbReference type="OrthoDB" id="9781230at2"/>
<dbReference type="PROSITE" id="PS51482">
    <property type="entry name" value="DEGV"/>
    <property type="match status" value="1"/>
</dbReference>
<dbReference type="Gene3D" id="3.40.50.10170">
    <property type="match status" value="1"/>
</dbReference>
<dbReference type="InterPro" id="IPR050270">
    <property type="entry name" value="DegV_domain_contain"/>
</dbReference>
<evidence type="ECO:0000313" key="3">
    <source>
        <dbReference type="Proteomes" id="UP000219669"/>
    </source>
</evidence>
<dbReference type="Proteomes" id="UP000219669">
    <property type="component" value="Unassembled WGS sequence"/>
</dbReference>
<accession>A0A286EEB4</accession>
<evidence type="ECO:0000313" key="2">
    <source>
        <dbReference type="EMBL" id="SOD69174.1"/>
    </source>
</evidence>
<name>A0A286EEB4_9NEIS</name>
<dbReference type="Gene3D" id="3.30.1180.10">
    <property type="match status" value="1"/>
</dbReference>
<dbReference type="AlphaFoldDB" id="A0A286EEB4"/>